<keyword evidence="2" id="KW-1015">Disulfide bond</keyword>
<evidence type="ECO:0000256" key="2">
    <source>
        <dbReference type="ARBA" id="ARBA00023157"/>
    </source>
</evidence>
<keyword evidence="7" id="KW-1185">Reference proteome</keyword>
<dbReference type="PANTHER" id="PTHR14002">
    <property type="entry name" value="ENDOGLIN/TGF-BETA RECEPTOR TYPE III"/>
    <property type="match status" value="1"/>
</dbReference>
<feature type="signal peptide" evidence="5">
    <location>
        <begin position="1"/>
        <end position="26"/>
    </location>
</feature>
<dbReference type="Pfam" id="PF00100">
    <property type="entry name" value="Zona_pellucida"/>
    <property type="match status" value="1"/>
</dbReference>
<evidence type="ECO:0000313" key="8">
    <source>
        <dbReference type="RefSeq" id="XP_032829310.1"/>
    </source>
</evidence>
<evidence type="ECO:0000256" key="1">
    <source>
        <dbReference type="ARBA" id="ARBA00022729"/>
    </source>
</evidence>
<keyword evidence="4" id="KW-0472">Membrane</keyword>
<feature type="region of interest" description="Disordered" evidence="3">
    <location>
        <begin position="312"/>
        <end position="336"/>
    </location>
</feature>
<dbReference type="SMART" id="SM00241">
    <property type="entry name" value="ZP"/>
    <property type="match status" value="1"/>
</dbReference>
<dbReference type="RefSeq" id="XP_032829311.1">
    <property type="nucleotide sequence ID" value="XM_032973420.1"/>
</dbReference>
<sequence length="427" mass="47191">MPHHAPHRTLLLWALALLGWHSLATADINETVICTKDYMEVSIPRSYFTNRNAPVQIYDLHLNDRSCRGTETEDAFVFQVKTNYSNCGTITASDGKHIVFTNTIQNKVSGVVSRTYVNITFSCRYPVTYLVQYANGGNVVHVDVRPVMLDTEEGNFSISMELYRDGLFEERWTSIPMLSLEESVYVRVHMLPAHLILRVQRCWATPSSDPYHSIQHIFIQDSCPALLADSTLTVVRNGEASDARFHLQMFKFVGASYLAVYLHCTVQICHDAAMQCVPACELVVSGDGEEGTEPHDVTARVRREVTSARTVSYGPIRRKGSEHETAGRPGAGRSSPSSVQVLILSVLLTAATLFFLIVAALWRRSRRSRRVTLRHDLACLGTSTLRLAGTSPAPPRPSAGSVAPTGGPQPSFNPAFLPDADLGRCTD</sequence>
<protein>
    <submittedName>
        <fullName evidence="8 9">Uromodulin-like</fullName>
    </submittedName>
</protein>
<keyword evidence="4" id="KW-0812">Transmembrane</keyword>
<reference evidence="8 9" key="1">
    <citation type="submission" date="2025-04" db="UniProtKB">
        <authorList>
            <consortium name="RefSeq"/>
        </authorList>
    </citation>
    <scope>IDENTIFICATION</scope>
    <source>
        <tissue evidence="8 9">Sperm</tissue>
    </source>
</reference>
<organism evidence="7 9">
    <name type="scientific">Petromyzon marinus</name>
    <name type="common">Sea lamprey</name>
    <dbReference type="NCBI Taxonomy" id="7757"/>
    <lineage>
        <taxon>Eukaryota</taxon>
        <taxon>Metazoa</taxon>
        <taxon>Chordata</taxon>
        <taxon>Craniata</taxon>
        <taxon>Vertebrata</taxon>
        <taxon>Cyclostomata</taxon>
        <taxon>Hyperoartia</taxon>
        <taxon>Petromyzontiformes</taxon>
        <taxon>Petromyzontidae</taxon>
        <taxon>Petromyzon</taxon>
    </lineage>
</organism>
<dbReference type="InterPro" id="IPR055355">
    <property type="entry name" value="ZP-C"/>
</dbReference>
<dbReference type="KEGG" id="pmrn:116953324"/>
<dbReference type="Pfam" id="PF23344">
    <property type="entry name" value="ZP-N"/>
    <property type="match status" value="1"/>
</dbReference>
<dbReference type="RefSeq" id="XP_032829310.1">
    <property type="nucleotide sequence ID" value="XM_032973419.1"/>
</dbReference>
<evidence type="ECO:0000313" key="9">
    <source>
        <dbReference type="RefSeq" id="XP_032829311.1"/>
    </source>
</evidence>
<dbReference type="InterPro" id="IPR042235">
    <property type="entry name" value="ZP-C_dom"/>
</dbReference>
<keyword evidence="1 5" id="KW-0732">Signal</keyword>
<proteinExistence type="predicted"/>
<accession>A0AAJ7XCG0</accession>
<feature type="domain" description="ZP" evidence="6">
    <location>
        <begin position="33"/>
        <end position="287"/>
    </location>
</feature>
<evidence type="ECO:0000256" key="5">
    <source>
        <dbReference type="SAM" id="SignalP"/>
    </source>
</evidence>
<feature type="region of interest" description="Disordered" evidence="3">
    <location>
        <begin position="386"/>
        <end position="427"/>
    </location>
</feature>
<feature type="chain" id="PRO_5044709710" evidence="5">
    <location>
        <begin position="27"/>
        <end position="427"/>
    </location>
</feature>
<dbReference type="InterPro" id="IPR001507">
    <property type="entry name" value="ZP_dom"/>
</dbReference>
<evidence type="ECO:0000313" key="7">
    <source>
        <dbReference type="Proteomes" id="UP001318040"/>
    </source>
</evidence>
<dbReference type="AlphaFoldDB" id="A0AAJ7XCG0"/>
<keyword evidence="4" id="KW-1133">Transmembrane helix</keyword>
<dbReference type="Proteomes" id="UP001318040">
    <property type="component" value="Chromosome 51"/>
</dbReference>
<dbReference type="GeneID" id="116953324"/>
<dbReference type="Gene3D" id="2.60.40.4100">
    <property type="entry name" value="Zona pellucida, ZP-C domain"/>
    <property type="match status" value="1"/>
</dbReference>
<dbReference type="PROSITE" id="PS51034">
    <property type="entry name" value="ZP_2"/>
    <property type="match status" value="1"/>
</dbReference>
<dbReference type="Gene3D" id="2.60.40.3210">
    <property type="entry name" value="Zona pellucida, ZP-N domain"/>
    <property type="match status" value="1"/>
</dbReference>
<evidence type="ECO:0000256" key="4">
    <source>
        <dbReference type="SAM" id="Phobius"/>
    </source>
</evidence>
<dbReference type="PANTHER" id="PTHR14002:SF50">
    <property type="entry name" value="ALPHA-TECTORIN-LIKE-RELATED"/>
    <property type="match status" value="1"/>
</dbReference>
<gene>
    <name evidence="8 9" type="primary">LOC116953324</name>
</gene>
<feature type="compositionally biased region" description="Low complexity" evidence="3">
    <location>
        <begin position="327"/>
        <end position="336"/>
    </location>
</feature>
<evidence type="ECO:0000259" key="6">
    <source>
        <dbReference type="PROSITE" id="PS51034"/>
    </source>
</evidence>
<name>A0AAJ7XCG0_PETMA</name>
<feature type="transmembrane region" description="Helical" evidence="4">
    <location>
        <begin position="341"/>
        <end position="362"/>
    </location>
</feature>
<dbReference type="InterPro" id="IPR055356">
    <property type="entry name" value="ZP-N"/>
</dbReference>
<evidence type="ECO:0000256" key="3">
    <source>
        <dbReference type="SAM" id="MobiDB-lite"/>
    </source>
</evidence>